<gene>
    <name evidence="6" type="ORF">NA56DRAFT_585066</name>
</gene>
<dbReference type="GO" id="GO:0046872">
    <property type="term" value="F:metal ion binding"/>
    <property type="evidence" value="ECO:0007669"/>
    <property type="project" value="UniProtKB-KW"/>
</dbReference>
<dbReference type="STRING" id="1745343.A0A2J6PI65"/>
<keyword evidence="2" id="KW-0479">Metal-binding</keyword>
<name>A0A2J6PI65_9HELO</name>
<proteinExistence type="inferred from homology"/>
<evidence type="ECO:0000313" key="7">
    <source>
        <dbReference type="Proteomes" id="UP000235672"/>
    </source>
</evidence>
<evidence type="ECO:0000256" key="3">
    <source>
        <dbReference type="ARBA" id="ARBA00022833"/>
    </source>
</evidence>
<reference evidence="6 7" key="1">
    <citation type="submission" date="2016-05" db="EMBL/GenBank/DDBJ databases">
        <title>A degradative enzymes factory behind the ericoid mycorrhizal symbiosis.</title>
        <authorList>
            <consortium name="DOE Joint Genome Institute"/>
            <person name="Martino E."/>
            <person name="Morin E."/>
            <person name="Grelet G."/>
            <person name="Kuo A."/>
            <person name="Kohler A."/>
            <person name="Daghino S."/>
            <person name="Barry K."/>
            <person name="Choi C."/>
            <person name="Cichocki N."/>
            <person name="Clum A."/>
            <person name="Copeland A."/>
            <person name="Hainaut M."/>
            <person name="Haridas S."/>
            <person name="Labutti K."/>
            <person name="Lindquist E."/>
            <person name="Lipzen A."/>
            <person name="Khouja H.-R."/>
            <person name="Murat C."/>
            <person name="Ohm R."/>
            <person name="Olson A."/>
            <person name="Spatafora J."/>
            <person name="Veneault-Fourrey C."/>
            <person name="Henrissat B."/>
            <person name="Grigoriev I."/>
            <person name="Martin F."/>
            <person name="Perotto S."/>
        </authorList>
    </citation>
    <scope>NUCLEOTIDE SEQUENCE [LARGE SCALE GENOMIC DNA]</scope>
    <source>
        <strain evidence="6 7">UAMH 7357</strain>
    </source>
</reference>
<evidence type="ECO:0000256" key="4">
    <source>
        <dbReference type="ARBA" id="ARBA00023239"/>
    </source>
</evidence>
<organism evidence="6 7">
    <name type="scientific">Hyaloscypha hepaticicola</name>
    <dbReference type="NCBI Taxonomy" id="2082293"/>
    <lineage>
        <taxon>Eukaryota</taxon>
        <taxon>Fungi</taxon>
        <taxon>Dikarya</taxon>
        <taxon>Ascomycota</taxon>
        <taxon>Pezizomycotina</taxon>
        <taxon>Leotiomycetes</taxon>
        <taxon>Helotiales</taxon>
        <taxon>Hyaloscyphaceae</taxon>
        <taxon>Hyaloscypha</taxon>
    </lineage>
</organism>
<dbReference type="PANTHER" id="PTHR33337">
    <property type="entry name" value="GFA DOMAIN-CONTAINING PROTEIN"/>
    <property type="match status" value="1"/>
</dbReference>
<dbReference type="AlphaFoldDB" id="A0A2J6PI65"/>
<dbReference type="InterPro" id="IPR006913">
    <property type="entry name" value="CENP-V/GFA"/>
</dbReference>
<dbReference type="GO" id="GO:0016846">
    <property type="term" value="F:carbon-sulfur lyase activity"/>
    <property type="evidence" value="ECO:0007669"/>
    <property type="project" value="InterPro"/>
</dbReference>
<accession>A0A2J6PI65</accession>
<sequence>MAKSHGSCLFKEVTYTSTGDPVMQALCHCLPCRKVSGGTHTTNLLVPLTAFSLKSYALPHPGGMTLTIYFCENCGTKIYKEGSADAFKGIAIVQASTLDGRIGEKVEGMGIEDVKIGGELYVKDRVGWLQGRDGTGQMREFV</sequence>
<dbReference type="Proteomes" id="UP000235672">
    <property type="component" value="Unassembled WGS sequence"/>
</dbReference>
<comment type="similarity">
    <text evidence="1">Belongs to the Gfa family.</text>
</comment>
<protein>
    <recommendedName>
        <fullName evidence="5">CENP-V/GFA domain-containing protein</fullName>
    </recommendedName>
</protein>
<dbReference type="Pfam" id="PF04828">
    <property type="entry name" value="GFA"/>
    <property type="match status" value="1"/>
</dbReference>
<keyword evidence="7" id="KW-1185">Reference proteome</keyword>
<dbReference type="OrthoDB" id="1601230at2759"/>
<dbReference type="PROSITE" id="PS51891">
    <property type="entry name" value="CENP_V_GFA"/>
    <property type="match status" value="1"/>
</dbReference>
<keyword evidence="3" id="KW-0862">Zinc</keyword>
<dbReference type="Gene3D" id="3.90.1590.10">
    <property type="entry name" value="glutathione-dependent formaldehyde- activating enzyme (gfa)"/>
    <property type="match status" value="1"/>
</dbReference>
<keyword evidence="4" id="KW-0456">Lyase</keyword>
<dbReference type="EMBL" id="KZ613528">
    <property type="protein sequence ID" value="PMD13727.1"/>
    <property type="molecule type" value="Genomic_DNA"/>
</dbReference>
<dbReference type="InterPro" id="IPR011057">
    <property type="entry name" value="Mss4-like_sf"/>
</dbReference>
<evidence type="ECO:0000313" key="6">
    <source>
        <dbReference type="EMBL" id="PMD13727.1"/>
    </source>
</evidence>
<feature type="domain" description="CENP-V/GFA" evidence="5">
    <location>
        <begin position="4"/>
        <end position="122"/>
    </location>
</feature>
<evidence type="ECO:0000259" key="5">
    <source>
        <dbReference type="PROSITE" id="PS51891"/>
    </source>
</evidence>
<evidence type="ECO:0000256" key="2">
    <source>
        <dbReference type="ARBA" id="ARBA00022723"/>
    </source>
</evidence>
<dbReference type="PANTHER" id="PTHR33337:SF30">
    <property type="entry name" value="DUF636 DOMAIN PROTEIN (AFU_ORTHOLOGUE AFUA_1G03180)"/>
    <property type="match status" value="1"/>
</dbReference>
<dbReference type="SUPFAM" id="SSF51316">
    <property type="entry name" value="Mss4-like"/>
    <property type="match status" value="1"/>
</dbReference>
<evidence type="ECO:0000256" key="1">
    <source>
        <dbReference type="ARBA" id="ARBA00005495"/>
    </source>
</evidence>